<organism evidence="1 2">
    <name type="scientific">Malus domestica</name>
    <name type="common">Apple</name>
    <name type="synonym">Pyrus malus</name>
    <dbReference type="NCBI Taxonomy" id="3750"/>
    <lineage>
        <taxon>Eukaryota</taxon>
        <taxon>Viridiplantae</taxon>
        <taxon>Streptophyta</taxon>
        <taxon>Embryophyta</taxon>
        <taxon>Tracheophyta</taxon>
        <taxon>Spermatophyta</taxon>
        <taxon>Magnoliopsida</taxon>
        <taxon>eudicotyledons</taxon>
        <taxon>Gunneridae</taxon>
        <taxon>Pentapetalae</taxon>
        <taxon>rosids</taxon>
        <taxon>fabids</taxon>
        <taxon>Rosales</taxon>
        <taxon>Rosaceae</taxon>
        <taxon>Amygdaloideae</taxon>
        <taxon>Maleae</taxon>
        <taxon>Malus</taxon>
    </lineage>
</organism>
<name>A0A498ISJ9_MALDO</name>
<dbReference type="Proteomes" id="UP000290289">
    <property type="component" value="Chromosome 11"/>
</dbReference>
<evidence type="ECO:0000313" key="2">
    <source>
        <dbReference type="Proteomes" id="UP000290289"/>
    </source>
</evidence>
<sequence>MLADAWAIENFASVAKCLSGQIIGQKNTLVLMILMLHDLFSSGAIKSARGFQVYKEVVGLSGLNYAYTDNTAVYHTKVFLFPFSSLFGILVTKSVWSISVKLTGGVSNLHEFYYRLQVNPTIPKYKRNKDWR</sequence>
<dbReference type="STRING" id="3750.A0A498ISJ9"/>
<protein>
    <submittedName>
        <fullName evidence="1">Uncharacterized protein</fullName>
    </submittedName>
</protein>
<dbReference type="EMBL" id="RDQH01000337">
    <property type="protein sequence ID" value="RXH85125.1"/>
    <property type="molecule type" value="Genomic_DNA"/>
</dbReference>
<keyword evidence="2" id="KW-1185">Reference proteome</keyword>
<comment type="caution">
    <text evidence="1">The sequence shown here is derived from an EMBL/GenBank/DDBJ whole genome shotgun (WGS) entry which is preliminary data.</text>
</comment>
<dbReference type="AlphaFoldDB" id="A0A498ISJ9"/>
<accession>A0A498ISJ9</accession>
<proteinExistence type="predicted"/>
<reference evidence="1 2" key="1">
    <citation type="submission" date="2018-10" db="EMBL/GenBank/DDBJ databases">
        <title>A high-quality apple genome assembly.</title>
        <authorList>
            <person name="Hu J."/>
        </authorList>
    </citation>
    <scope>NUCLEOTIDE SEQUENCE [LARGE SCALE GENOMIC DNA]</scope>
    <source>
        <strain evidence="2">cv. HFTH1</strain>
        <tissue evidence="1">Young leaf</tissue>
    </source>
</reference>
<evidence type="ECO:0000313" key="1">
    <source>
        <dbReference type="EMBL" id="RXH85125.1"/>
    </source>
</evidence>
<gene>
    <name evidence="1" type="ORF">DVH24_041893</name>
</gene>